<dbReference type="PROSITE" id="PS00188">
    <property type="entry name" value="BIOTIN"/>
    <property type="match status" value="1"/>
</dbReference>
<keyword evidence="3" id="KW-0312">Gluconeogenesis</keyword>
<dbReference type="InterPro" id="IPR055268">
    <property type="entry name" value="PCB-like"/>
</dbReference>
<accession>I7IXB9</accession>
<evidence type="ECO:0000256" key="3">
    <source>
        <dbReference type="ARBA" id="ARBA00022432"/>
    </source>
</evidence>
<organism evidence="21 24">
    <name type="scientific">Corynebacterium otitidis ATCC 51513</name>
    <dbReference type="NCBI Taxonomy" id="883169"/>
    <lineage>
        <taxon>Bacteria</taxon>
        <taxon>Bacillati</taxon>
        <taxon>Actinomycetota</taxon>
        <taxon>Actinomycetes</taxon>
        <taxon>Mycobacteriales</taxon>
        <taxon>Corynebacteriaceae</taxon>
        <taxon>Corynebacterium</taxon>
    </lineage>
</organism>
<dbReference type="SMART" id="SM00878">
    <property type="entry name" value="Biotin_carb_C"/>
    <property type="match status" value="1"/>
</dbReference>
<dbReference type="Proteomes" id="UP000011016">
    <property type="component" value="Unassembled WGS sequence"/>
</dbReference>
<dbReference type="InterPro" id="IPR011764">
    <property type="entry name" value="Biotin_carboxylation_dom"/>
</dbReference>
<comment type="function">
    <text evidence="11">Catalyzes a 2-step reaction, involving the ATP-dependent carboxylation of the covalently attached biotin in the first step and the transfer of the carboxyl group to pyruvate in the second.</text>
</comment>
<dbReference type="Pfam" id="PF02786">
    <property type="entry name" value="CPSase_L_D2"/>
    <property type="match status" value="1"/>
</dbReference>
<keyword evidence="5 14" id="KW-0479">Metal-binding</keyword>
<feature type="binding site" evidence="14">
    <location>
        <position position="740"/>
    </location>
    <ligand>
        <name>Mn(2+)</name>
        <dbReference type="ChEBI" id="CHEBI:29035"/>
    </ligand>
</feature>
<dbReference type="SUPFAM" id="SSF89000">
    <property type="entry name" value="post-HMGL domain-like"/>
    <property type="match status" value="1"/>
</dbReference>
<evidence type="ECO:0000259" key="18">
    <source>
        <dbReference type="PROSITE" id="PS50975"/>
    </source>
</evidence>
<evidence type="ECO:0000256" key="6">
    <source>
        <dbReference type="ARBA" id="ARBA00022741"/>
    </source>
</evidence>
<dbReference type="FunFam" id="2.40.50.100:FF:000003">
    <property type="entry name" value="Acetyl-CoA carboxylase biotin carboxyl carrier protein"/>
    <property type="match status" value="1"/>
</dbReference>
<evidence type="ECO:0000256" key="15">
    <source>
        <dbReference type="PIRSR" id="PIRSR001594-4"/>
    </source>
</evidence>
<dbReference type="PROSITE" id="PS50968">
    <property type="entry name" value="BIOTINYL_LIPOYL"/>
    <property type="match status" value="1"/>
</dbReference>
<evidence type="ECO:0000256" key="14">
    <source>
        <dbReference type="PIRSR" id="PIRSR001594-3"/>
    </source>
</evidence>
<dbReference type="CDD" id="cd07937">
    <property type="entry name" value="DRE_TIM_PC_TC_5S"/>
    <property type="match status" value="1"/>
</dbReference>
<feature type="binding site" evidence="14">
    <location>
        <position position="738"/>
    </location>
    <ligand>
        <name>Mn(2+)</name>
        <dbReference type="ChEBI" id="CHEBI:29035"/>
    </ligand>
</feature>
<evidence type="ECO:0000313" key="21">
    <source>
        <dbReference type="EMBL" id="CCI83693.1"/>
    </source>
</evidence>
<dbReference type="NCBIfam" id="NF009554">
    <property type="entry name" value="PRK12999.1"/>
    <property type="match status" value="1"/>
</dbReference>
<dbReference type="Pfam" id="PF00364">
    <property type="entry name" value="Biotin_lipoyl"/>
    <property type="match status" value="1"/>
</dbReference>
<feature type="binding site" description="via carbamate group" evidence="14">
    <location>
        <position position="709"/>
    </location>
    <ligand>
        <name>Mn(2+)</name>
        <dbReference type="ChEBI" id="CHEBI:29035"/>
    </ligand>
</feature>
<evidence type="ECO:0000259" key="19">
    <source>
        <dbReference type="PROSITE" id="PS50979"/>
    </source>
</evidence>
<dbReference type="InterPro" id="IPR005479">
    <property type="entry name" value="CPAse_ATP-bd"/>
</dbReference>
<comment type="pathway">
    <text evidence="2">Carbohydrate biosynthesis; gluconeogenesis.</text>
</comment>
<feature type="compositionally biased region" description="Basic and acidic residues" evidence="16">
    <location>
        <begin position="933"/>
        <end position="950"/>
    </location>
</feature>
<dbReference type="NCBIfam" id="NF006761">
    <property type="entry name" value="PRK09282.1"/>
    <property type="match status" value="1"/>
</dbReference>
<dbReference type="SUPFAM" id="SSF51230">
    <property type="entry name" value="Single hybrid motif"/>
    <property type="match status" value="1"/>
</dbReference>
<feature type="domain" description="Lipoyl-binding" evidence="17">
    <location>
        <begin position="1058"/>
        <end position="1135"/>
    </location>
</feature>
<dbReference type="SUPFAM" id="SSF56059">
    <property type="entry name" value="Glutathione synthetase ATP-binding domain-like"/>
    <property type="match status" value="1"/>
</dbReference>
<dbReference type="InterPro" id="IPR011054">
    <property type="entry name" value="Rudment_hybrid_motif"/>
</dbReference>
<dbReference type="UniPathway" id="UPA00138"/>
<evidence type="ECO:0000256" key="13">
    <source>
        <dbReference type="PIRSR" id="PIRSR001594-2"/>
    </source>
</evidence>
<dbReference type="InterPro" id="IPR016185">
    <property type="entry name" value="PreATP-grasp_dom_sf"/>
</dbReference>
<dbReference type="Gene3D" id="3.20.20.70">
    <property type="entry name" value="Aldolase class I"/>
    <property type="match status" value="1"/>
</dbReference>
<sequence>MAHTELPSFKKILVANRGEIAVRAFRAAYEVGAETVAIFPREDRNSFHRSFADEAVMVEASSPVKAYLSIDEVIRTAKESGADAVYPGYGFLSENAQLARECADNGITFIGPPPEVLDLTGDKAAAVAAAREAGLPILDDSEPSEDIDEIVRMAEGREFPVFVKAVAGGGGRGMRFVERPEDLREKAAEASREAAAAFGSGEVYLERAVINPQHIEVQILGDNDGNIVHLYERDCSLQRRHQKVVEIAPAQHLSEELRERICQDAVRFCEHIGYRGAGTVEFLVDEEGRHVFIEMNPRVQVEHTVTEEVTQVDIVKAQMRIAAGASLEAQDIRQEEIRTRGAALQCRITTEDPANGFRPDTGTITAYRSPGGAGVRLDGAAMLGGEITPNFDSMLVKMTCRGSSFDIAVSRAQRALNEFVVSGVATNIGFLRALLREEDFQHRRISTSFIADHPWLLQAPPADDEPSRILDYLADVTVNKPHGAAPDVASPLLKLPPFDEKESLRRGSRDRLREIGPKRWAEELRAQSALGVTDTTFRDAHQSLLATRVRGAALEPAARAVARLTPQLLSVEAWGGATYDVALRFLHENPWDRLDVLREAMPNINIQMLLRGRNTVGYTPYPDEVCQSFVAEAARSGVDIFRIFDALNDVSQMRPAIDAVLETNTAVAEVAMAYSGDLMDPAEDLYTLDYYLKLAEQIVESGAHVLAIKDMAGLLRPAAARKLVGALRREFDLPVHVHTHDTAGGQLATYLAAADAGADAVDGASAPMSGTTSQPSLSAIVAAFANTYRDTGLSLKAVSDLEPYWEAVRGLYAPFESGIPGPTGRVYRHEIPGGQLSNLRAQATALGLADRFELIEDAYADVNELLGRPTKVTPSSKVVGDLALYLVGAGVSVEEFAADPQRFDIPDSVIEFLRGELGTPPGGWPTELTEKALAGRKEPKPRPELTDEQRAGLTADEPQKRRDTLDELLFPTPAKEFAEHRRRFGDVSRLSDRSFFYGLQEGEEIPIQIPNSSRRMLVRLDAVGEPDEKGIRPLVCTVNGQVRPMKVRDRSVESVVSSVEKADPSKPGDVAAPFAGVVTVNVEEGDSVEAGEPVAVIEAMKMEATISATVTGTVSRVVLKQPTKVEGGDLLVALEED</sequence>
<feature type="binding site" evidence="14">
    <location>
        <position position="539"/>
    </location>
    <ligand>
        <name>Mn(2+)</name>
        <dbReference type="ChEBI" id="CHEBI:29035"/>
    </ligand>
</feature>
<dbReference type="STRING" id="29321.AAV33_01605"/>
<evidence type="ECO:0000256" key="4">
    <source>
        <dbReference type="ARBA" id="ARBA00022598"/>
    </source>
</evidence>
<evidence type="ECO:0000259" key="20">
    <source>
        <dbReference type="PROSITE" id="PS50991"/>
    </source>
</evidence>
<dbReference type="InterPro" id="IPR011053">
    <property type="entry name" value="Single_hybrid_motif"/>
</dbReference>
<dbReference type="InterPro" id="IPR001882">
    <property type="entry name" value="Biotin_BS"/>
</dbReference>
<dbReference type="SUPFAM" id="SSF51246">
    <property type="entry name" value="Rudiment single hybrid motif"/>
    <property type="match status" value="1"/>
</dbReference>
<dbReference type="InterPro" id="IPR000089">
    <property type="entry name" value="Biotin_lipoyl"/>
</dbReference>
<evidence type="ECO:0000256" key="11">
    <source>
        <dbReference type="PIRNR" id="PIRNR001594"/>
    </source>
</evidence>
<dbReference type="SUPFAM" id="SSF51569">
    <property type="entry name" value="Aldolase"/>
    <property type="match status" value="1"/>
</dbReference>
<feature type="binding site" evidence="13">
    <location>
        <position position="611"/>
    </location>
    <ligand>
        <name>substrate</name>
    </ligand>
</feature>
<dbReference type="GO" id="GO:0005737">
    <property type="term" value="C:cytoplasm"/>
    <property type="evidence" value="ECO:0007669"/>
    <property type="project" value="TreeGrafter"/>
</dbReference>
<feature type="domain" description="Pyruvate carboxyltransferase" evidence="20">
    <location>
        <begin position="530"/>
        <end position="799"/>
    </location>
</feature>
<dbReference type="EC" id="6.4.1.1" evidence="11"/>
<evidence type="ECO:0000256" key="7">
    <source>
        <dbReference type="ARBA" id="ARBA00022840"/>
    </source>
</evidence>
<dbReference type="GO" id="GO:0005524">
    <property type="term" value="F:ATP binding"/>
    <property type="evidence" value="ECO:0007669"/>
    <property type="project" value="UniProtKB-UniRule"/>
</dbReference>
<dbReference type="PIRSF" id="PIRSF001594">
    <property type="entry name" value="Pyruv_carbox"/>
    <property type="match status" value="1"/>
</dbReference>
<dbReference type="PROSITE" id="PS50975">
    <property type="entry name" value="ATP_GRASP"/>
    <property type="match status" value="1"/>
</dbReference>
<feature type="modified residue" description="N6-carboxylysine" evidence="15">
    <location>
        <position position="709"/>
    </location>
</feature>
<comment type="catalytic activity">
    <reaction evidence="10">
        <text>N(6)-biotinyl-L-lysyl-[protein] + hydrogencarbonate + ATP = N(6)-carboxybiotinyl-L-lysyl-[protein] + ADP + phosphate + H(+)</text>
        <dbReference type="Rhea" id="RHEA:13501"/>
        <dbReference type="Rhea" id="RHEA-COMP:10505"/>
        <dbReference type="Rhea" id="RHEA-COMP:10506"/>
        <dbReference type="ChEBI" id="CHEBI:15378"/>
        <dbReference type="ChEBI" id="CHEBI:17544"/>
        <dbReference type="ChEBI" id="CHEBI:30616"/>
        <dbReference type="ChEBI" id="CHEBI:43474"/>
        <dbReference type="ChEBI" id="CHEBI:83144"/>
        <dbReference type="ChEBI" id="CHEBI:83145"/>
        <dbReference type="ChEBI" id="CHEBI:456216"/>
        <dbReference type="EC" id="6.3.4.14"/>
    </reaction>
    <physiologicalReaction direction="left-to-right" evidence="10">
        <dbReference type="Rhea" id="RHEA:13502"/>
    </physiologicalReaction>
</comment>
<dbReference type="PROSITE" id="PS50979">
    <property type="entry name" value="BC"/>
    <property type="match status" value="1"/>
</dbReference>
<dbReference type="Pfam" id="PF00289">
    <property type="entry name" value="Biotin_carb_N"/>
    <property type="match status" value="1"/>
</dbReference>
<dbReference type="OrthoDB" id="9760256at2"/>
<dbReference type="FunFam" id="3.20.20.70:FF:000120">
    <property type="entry name" value="Pyruvate carboxylase"/>
    <property type="match status" value="1"/>
</dbReference>
<dbReference type="GO" id="GO:0006094">
    <property type="term" value="P:gluconeogenesis"/>
    <property type="evidence" value="ECO:0007669"/>
    <property type="project" value="UniProtKB-UniPathway"/>
</dbReference>
<feature type="active site" evidence="12">
    <location>
        <position position="298"/>
    </location>
</feature>
<dbReference type="Pfam" id="PF02785">
    <property type="entry name" value="Biotin_carb_C"/>
    <property type="match status" value="1"/>
</dbReference>
<dbReference type="PANTHER" id="PTHR43778:SF2">
    <property type="entry name" value="PYRUVATE CARBOXYLASE, MITOCHONDRIAL"/>
    <property type="match status" value="1"/>
</dbReference>
<dbReference type="Pfam" id="PF02436">
    <property type="entry name" value="PYC_OADA"/>
    <property type="match status" value="1"/>
</dbReference>
<dbReference type="GO" id="GO:0046872">
    <property type="term" value="F:metal ion binding"/>
    <property type="evidence" value="ECO:0007669"/>
    <property type="project" value="UniProtKB-KW"/>
</dbReference>
<protein>
    <recommendedName>
        <fullName evidence="11">Pyruvate carboxylase</fullName>
        <ecNumber evidence="11">6.4.1.1</ecNumber>
    </recommendedName>
</protein>
<dbReference type="RefSeq" id="WP_004601058.1">
    <property type="nucleotide sequence ID" value="NZ_HF541867.1"/>
</dbReference>
<keyword evidence="9" id="KW-0511">Multifunctional enzyme</keyword>
<dbReference type="InterPro" id="IPR005930">
    <property type="entry name" value="Pyruv_COase"/>
</dbReference>
<evidence type="ECO:0000256" key="9">
    <source>
        <dbReference type="ARBA" id="ARBA00023268"/>
    </source>
</evidence>
<dbReference type="InterPro" id="IPR013785">
    <property type="entry name" value="Aldolase_TIM"/>
</dbReference>
<dbReference type="InterPro" id="IPR000891">
    <property type="entry name" value="PYR_CT"/>
</dbReference>
<dbReference type="InterPro" id="IPR003379">
    <property type="entry name" value="Carboxylase_cons_dom"/>
</dbReference>
<dbReference type="HOGENOM" id="CLU_000395_0_0_11"/>
<dbReference type="PANTHER" id="PTHR43778">
    <property type="entry name" value="PYRUVATE CARBOXYLASE"/>
    <property type="match status" value="1"/>
</dbReference>
<dbReference type="EMBL" id="AHAE01000052">
    <property type="protein sequence ID" value="EJZ81900.1"/>
    <property type="molecule type" value="Genomic_DNA"/>
</dbReference>
<evidence type="ECO:0000256" key="12">
    <source>
        <dbReference type="PIRSR" id="PIRSR001594-1"/>
    </source>
</evidence>
<feature type="domain" description="ATP-grasp" evidence="18">
    <location>
        <begin position="127"/>
        <end position="323"/>
    </location>
</feature>
<evidence type="ECO:0000256" key="8">
    <source>
        <dbReference type="ARBA" id="ARBA00023267"/>
    </source>
</evidence>
<feature type="domain" description="Biotin carboxylation" evidence="19">
    <location>
        <begin position="8"/>
        <end position="455"/>
    </location>
</feature>
<dbReference type="eggNOG" id="COG1038">
    <property type="taxonomic scope" value="Bacteria"/>
</dbReference>
<dbReference type="EMBL" id="CAJZ01000131">
    <property type="protein sequence ID" value="CCI83693.1"/>
    <property type="molecule type" value="Genomic_DNA"/>
</dbReference>
<reference evidence="21 24" key="1">
    <citation type="journal article" date="2012" name="J. Bacteriol.">
        <title>Draft Genome Sequence of Turicella otitidis ATCC 51513, Isolated from Middle Ear Fluid from a Child with Otitis Media.</title>
        <authorList>
            <person name="Brinkrolf K."/>
            <person name="Schneider J."/>
            <person name="Knecht M."/>
            <person name="Ruckert C."/>
            <person name="Tauch A."/>
        </authorList>
    </citation>
    <scope>NUCLEOTIDE SEQUENCE [LARGE SCALE GENOMIC DNA]</scope>
    <source>
        <strain evidence="21 24">ATCC 51513</strain>
    </source>
</reference>
<evidence type="ECO:0000259" key="17">
    <source>
        <dbReference type="PROSITE" id="PS50968"/>
    </source>
</evidence>
<evidence type="ECO:0000256" key="2">
    <source>
        <dbReference type="ARBA" id="ARBA00004742"/>
    </source>
</evidence>
<dbReference type="GO" id="GO:0004075">
    <property type="term" value="F:biotin carboxylase activity"/>
    <property type="evidence" value="ECO:0007669"/>
    <property type="project" value="UniProtKB-EC"/>
</dbReference>
<dbReference type="InterPro" id="IPR005481">
    <property type="entry name" value="BC-like_N"/>
</dbReference>
<feature type="region of interest" description="Disordered" evidence="16">
    <location>
        <begin position="933"/>
        <end position="969"/>
    </location>
</feature>
<evidence type="ECO:0000256" key="10">
    <source>
        <dbReference type="ARBA" id="ARBA00048501"/>
    </source>
</evidence>
<dbReference type="NCBIfam" id="TIGR01235">
    <property type="entry name" value="pyruv_carbox"/>
    <property type="match status" value="1"/>
</dbReference>
<evidence type="ECO:0000313" key="22">
    <source>
        <dbReference type="EMBL" id="EJZ81900.1"/>
    </source>
</evidence>
<feature type="binding site" evidence="13">
    <location>
        <position position="241"/>
    </location>
    <ligand>
        <name>ATP</name>
        <dbReference type="ChEBI" id="CHEBI:30616"/>
    </ligand>
</feature>
<keyword evidence="4 11" id="KW-0436">Ligase</keyword>
<dbReference type="PROSITE" id="PS00867">
    <property type="entry name" value="CPSASE_2"/>
    <property type="match status" value="1"/>
</dbReference>
<keyword evidence="6 11" id="KW-0547">Nucleotide-binding</keyword>
<dbReference type="Gene3D" id="3.10.600.10">
    <property type="entry name" value="pyruvate carboxylase f1077a mutant domain"/>
    <property type="match status" value="1"/>
</dbReference>
<comment type="caution">
    <text evidence="21">The sequence shown here is derived from an EMBL/GenBank/DDBJ whole genome shotgun (WGS) entry which is preliminary data.</text>
</comment>
<feature type="binding site" evidence="13">
    <location>
        <position position="206"/>
    </location>
    <ligand>
        <name>ATP</name>
        <dbReference type="ChEBI" id="CHEBI:30616"/>
    </ligand>
</feature>
<evidence type="ECO:0000256" key="5">
    <source>
        <dbReference type="ARBA" id="ARBA00022723"/>
    </source>
</evidence>
<keyword evidence="8 11" id="KW-0092">Biotin</keyword>
<dbReference type="CDD" id="cd06850">
    <property type="entry name" value="biotinyl_domain"/>
    <property type="match status" value="1"/>
</dbReference>
<feature type="binding site" evidence="13">
    <location>
        <position position="873"/>
    </location>
    <ligand>
        <name>substrate</name>
    </ligand>
</feature>
<feature type="binding site" evidence="13">
    <location>
        <position position="123"/>
    </location>
    <ligand>
        <name>ATP</name>
        <dbReference type="ChEBI" id="CHEBI:30616"/>
    </ligand>
</feature>
<comment type="cofactor">
    <cofactor evidence="1 11">
        <name>biotin</name>
        <dbReference type="ChEBI" id="CHEBI:57586"/>
    </cofactor>
</comment>
<keyword evidence="7 11" id="KW-0067">ATP-binding</keyword>
<dbReference type="AlphaFoldDB" id="I7IXB9"/>
<keyword evidence="23" id="KW-1185">Reference proteome</keyword>
<evidence type="ECO:0000313" key="24">
    <source>
        <dbReference type="Proteomes" id="UP000011016"/>
    </source>
</evidence>
<evidence type="ECO:0000256" key="16">
    <source>
        <dbReference type="SAM" id="MobiDB-lite"/>
    </source>
</evidence>
<feature type="modified residue" description="N6-biotinyllysine" evidence="15">
    <location>
        <position position="1101"/>
    </location>
</feature>
<dbReference type="GO" id="GO:0004736">
    <property type="term" value="F:pyruvate carboxylase activity"/>
    <property type="evidence" value="ECO:0007669"/>
    <property type="project" value="UniProtKB-EC"/>
</dbReference>
<reference evidence="22 23" key="2">
    <citation type="submission" date="2012-08" db="EMBL/GenBank/DDBJ databases">
        <title>The Genome Sequence of Turicella otitidis ATCC 51513.</title>
        <authorList>
            <consortium name="The Broad Institute Genome Sequencing Platform"/>
            <person name="Earl A."/>
            <person name="Ward D."/>
            <person name="Feldgarden M."/>
            <person name="Gevers D."/>
            <person name="Huys G."/>
            <person name="Walker B."/>
            <person name="Young S.K."/>
            <person name="Zeng Q."/>
            <person name="Gargeya S."/>
            <person name="Fitzgerald M."/>
            <person name="Haas B."/>
            <person name="Abouelleil A."/>
            <person name="Alvarado L."/>
            <person name="Arachchi H.M."/>
            <person name="Berlin A.M."/>
            <person name="Chapman S.B."/>
            <person name="Goldberg J."/>
            <person name="Griggs A."/>
            <person name="Gujja S."/>
            <person name="Hansen M."/>
            <person name="Howarth C."/>
            <person name="Imamovic A."/>
            <person name="Larimer J."/>
            <person name="McCowen C."/>
            <person name="Montmayeur A."/>
            <person name="Murphy C."/>
            <person name="Neiman D."/>
            <person name="Pearson M."/>
            <person name="Priest M."/>
            <person name="Roberts A."/>
            <person name="Saif S."/>
            <person name="Shea T."/>
            <person name="Sisk P."/>
            <person name="Sykes S."/>
            <person name="Wortman J."/>
            <person name="Nusbaum C."/>
            <person name="Birren B."/>
        </authorList>
    </citation>
    <scope>NUCLEOTIDE SEQUENCE [LARGE SCALE GENOMIC DNA]</scope>
    <source>
        <strain evidence="22 23">ATCC 51513</strain>
    </source>
</reference>
<dbReference type="PATRIC" id="fig|883169.3.peg.1127"/>
<gene>
    <name evidence="21" type="primary">pyc</name>
    <name evidence="21" type="ORF">BN46_0965</name>
    <name evidence="22" type="ORF">HMPREF9719_01168</name>
</gene>
<dbReference type="InterPro" id="IPR011761">
    <property type="entry name" value="ATP-grasp"/>
</dbReference>
<name>I7IXB9_9CORY</name>
<keyword evidence="21" id="KW-0670">Pyruvate</keyword>
<evidence type="ECO:0000256" key="1">
    <source>
        <dbReference type="ARBA" id="ARBA00001953"/>
    </source>
</evidence>
<dbReference type="Gene3D" id="2.40.50.100">
    <property type="match status" value="1"/>
</dbReference>
<evidence type="ECO:0000313" key="23">
    <source>
        <dbReference type="Proteomes" id="UP000006078"/>
    </source>
</evidence>
<proteinExistence type="predicted"/>
<dbReference type="InterPro" id="IPR005482">
    <property type="entry name" value="Biotin_COase_C"/>
</dbReference>
<dbReference type="Proteomes" id="UP000006078">
    <property type="component" value="Unassembled WGS sequence"/>
</dbReference>
<dbReference type="Pfam" id="PF00682">
    <property type="entry name" value="HMGL-like"/>
    <property type="match status" value="1"/>
</dbReference>
<dbReference type="SUPFAM" id="SSF52440">
    <property type="entry name" value="PreATP-grasp domain"/>
    <property type="match status" value="1"/>
</dbReference>
<comment type="catalytic activity">
    <reaction evidence="11">
        <text>hydrogencarbonate + pyruvate + ATP = oxaloacetate + ADP + phosphate + H(+)</text>
        <dbReference type="Rhea" id="RHEA:20844"/>
        <dbReference type="ChEBI" id="CHEBI:15361"/>
        <dbReference type="ChEBI" id="CHEBI:15378"/>
        <dbReference type="ChEBI" id="CHEBI:16452"/>
        <dbReference type="ChEBI" id="CHEBI:17544"/>
        <dbReference type="ChEBI" id="CHEBI:30616"/>
        <dbReference type="ChEBI" id="CHEBI:43474"/>
        <dbReference type="ChEBI" id="CHEBI:456216"/>
        <dbReference type="EC" id="6.4.1.1"/>
    </reaction>
</comment>
<dbReference type="Gene3D" id="3.30.470.20">
    <property type="entry name" value="ATP-grasp fold, B domain"/>
    <property type="match status" value="1"/>
</dbReference>
<dbReference type="PROSITE" id="PS50991">
    <property type="entry name" value="PYR_CT"/>
    <property type="match status" value="1"/>
</dbReference>